<evidence type="ECO:0000256" key="4">
    <source>
        <dbReference type="ARBA" id="ARBA00022946"/>
    </source>
</evidence>
<evidence type="ECO:0000256" key="2">
    <source>
        <dbReference type="ARBA" id="ARBA00007626"/>
    </source>
</evidence>
<comment type="subcellular location">
    <subcellularLocation>
        <location evidence="1">Mitochondrion</location>
    </subcellularLocation>
</comment>
<dbReference type="Proteomes" id="UP001152484">
    <property type="component" value="Unassembled WGS sequence"/>
</dbReference>
<keyword evidence="4" id="KW-0809">Transit peptide</keyword>
<dbReference type="FunFam" id="1.25.40.10:FF:000385">
    <property type="entry name" value="Pentatricopeptide repeat-containing protein mitochondrial"/>
    <property type="match status" value="1"/>
</dbReference>
<feature type="repeat" description="PPR" evidence="6">
    <location>
        <begin position="142"/>
        <end position="176"/>
    </location>
</feature>
<dbReference type="Pfam" id="PF13041">
    <property type="entry name" value="PPR_2"/>
    <property type="match status" value="1"/>
</dbReference>
<evidence type="ECO:0000313" key="7">
    <source>
        <dbReference type="EMBL" id="CAH9107694.1"/>
    </source>
</evidence>
<gene>
    <name evidence="7" type="ORF">CEURO_LOCUS17808</name>
</gene>
<keyword evidence="8" id="KW-1185">Reference proteome</keyword>
<evidence type="ECO:0008006" key="9">
    <source>
        <dbReference type="Google" id="ProtNLM"/>
    </source>
</evidence>
<evidence type="ECO:0000256" key="1">
    <source>
        <dbReference type="ARBA" id="ARBA00004173"/>
    </source>
</evidence>
<comment type="caution">
    <text evidence="7">The sequence shown here is derived from an EMBL/GenBank/DDBJ whole genome shotgun (WGS) entry which is preliminary data.</text>
</comment>
<organism evidence="7 8">
    <name type="scientific">Cuscuta europaea</name>
    <name type="common">European dodder</name>
    <dbReference type="NCBI Taxonomy" id="41803"/>
    <lineage>
        <taxon>Eukaryota</taxon>
        <taxon>Viridiplantae</taxon>
        <taxon>Streptophyta</taxon>
        <taxon>Embryophyta</taxon>
        <taxon>Tracheophyta</taxon>
        <taxon>Spermatophyta</taxon>
        <taxon>Magnoliopsida</taxon>
        <taxon>eudicotyledons</taxon>
        <taxon>Gunneridae</taxon>
        <taxon>Pentapetalae</taxon>
        <taxon>asterids</taxon>
        <taxon>lamiids</taxon>
        <taxon>Solanales</taxon>
        <taxon>Convolvulaceae</taxon>
        <taxon>Cuscuteae</taxon>
        <taxon>Cuscuta</taxon>
        <taxon>Cuscuta subgen. Cuscuta</taxon>
    </lineage>
</organism>
<dbReference type="GO" id="GO:0005739">
    <property type="term" value="C:mitochondrion"/>
    <property type="evidence" value="ECO:0007669"/>
    <property type="project" value="UniProtKB-SubCell"/>
</dbReference>
<accession>A0A9P1EHT5</accession>
<sequence>MAKFVTSRILAGPSMMLRRLCTAVEVKAETEATPVVDNESRHLYKRLSALGSAKGKVSEVLNEYIREGKSRVVRKQQLQRCITELRRYRKHQCALEVMEWMVSRGINLGHSDRAILLDLRAKVQGIAAAEKYFNDLSPKEKDCYTYGSLLNCYCVKKMEDKALALFKEMDEMNYASKSLPFNNLMCLYMRLEKPEKVPPLAEEMKRRNIKLSTFTYNILMTSYISSNDIMGVESAFEEIKRENEKACDWTTYSHLACAYSKLGFNEKAELALKMLEEEMRGAPNREGYHFLISLYGGMSNLVEVHRVWNSLKSKFQVTTNYSHLIMLQALSKLNDMDGLKKVFTEWQLSCSIFDMRLANAVISAYLRHDMVAEAEKVLLIGMERSKGPFFFAWEMFSSFFLTKEKNISRALQCIDDAISLVKESEWSPKSDTIDAFLNYFEEEGDVDGAERFCSSLKKLSCLKGDVYKSLMQTYIAAGRISHDMRQRMEQDGIEISDELKMLLKKVSPE</sequence>
<keyword evidence="3" id="KW-0677">Repeat</keyword>
<dbReference type="PROSITE" id="PS51375">
    <property type="entry name" value="PPR"/>
    <property type="match status" value="1"/>
</dbReference>
<dbReference type="AlphaFoldDB" id="A0A9P1EHT5"/>
<keyword evidence="5" id="KW-0496">Mitochondrion</keyword>
<dbReference type="InterPro" id="IPR002885">
    <property type="entry name" value="PPR_rpt"/>
</dbReference>
<evidence type="ECO:0000256" key="3">
    <source>
        <dbReference type="ARBA" id="ARBA00022737"/>
    </source>
</evidence>
<dbReference type="Pfam" id="PF01535">
    <property type="entry name" value="PPR"/>
    <property type="match status" value="2"/>
</dbReference>
<evidence type="ECO:0000256" key="5">
    <source>
        <dbReference type="ARBA" id="ARBA00023128"/>
    </source>
</evidence>
<dbReference type="PANTHER" id="PTHR45717:SF8">
    <property type="entry name" value="OS01G0301000 PROTEIN"/>
    <property type="match status" value="1"/>
</dbReference>
<dbReference type="InterPro" id="IPR011990">
    <property type="entry name" value="TPR-like_helical_dom_sf"/>
</dbReference>
<proteinExistence type="inferred from homology"/>
<dbReference type="GO" id="GO:0003729">
    <property type="term" value="F:mRNA binding"/>
    <property type="evidence" value="ECO:0007669"/>
    <property type="project" value="UniProtKB-ARBA"/>
</dbReference>
<evidence type="ECO:0000256" key="6">
    <source>
        <dbReference type="PROSITE-ProRule" id="PRU00708"/>
    </source>
</evidence>
<dbReference type="OrthoDB" id="1717827at2759"/>
<comment type="similarity">
    <text evidence="2">Belongs to the PPR family. P subfamily.</text>
</comment>
<protein>
    <recommendedName>
        <fullName evidence="9">Pentatricopeptide repeat-containing protein</fullName>
    </recommendedName>
</protein>
<dbReference type="EMBL" id="CAMAPE010000051">
    <property type="protein sequence ID" value="CAH9107694.1"/>
    <property type="molecule type" value="Genomic_DNA"/>
</dbReference>
<dbReference type="PANTHER" id="PTHR45717">
    <property type="entry name" value="OS12G0527900 PROTEIN"/>
    <property type="match status" value="1"/>
</dbReference>
<evidence type="ECO:0000313" key="8">
    <source>
        <dbReference type="Proteomes" id="UP001152484"/>
    </source>
</evidence>
<reference evidence="7" key="1">
    <citation type="submission" date="2022-07" db="EMBL/GenBank/DDBJ databases">
        <authorList>
            <person name="Macas J."/>
            <person name="Novak P."/>
            <person name="Neumann P."/>
        </authorList>
    </citation>
    <scope>NUCLEOTIDE SEQUENCE</scope>
</reference>
<dbReference type="SUPFAM" id="SSF48452">
    <property type="entry name" value="TPR-like"/>
    <property type="match status" value="1"/>
</dbReference>
<dbReference type="Gene3D" id="1.25.40.10">
    <property type="entry name" value="Tetratricopeptide repeat domain"/>
    <property type="match status" value="2"/>
</dbReference>
<name>A0A9P1EHT5_CUSEU</name>
<dbReference type="NCBIfam" id="TIGR00756">
    <property type="entry name" value="PPR"/>
    <property type="match status" value="1"/>
</dbReference>